<dbReference type="RefSeq" id="WP_206255795.1">
    <property type="nucleotide sequence ID" value="NZ_CP071060.1"/>
</dbReference>
<keyword evidence="2 6" id="KW-1003">Cell membrane</keyword>
<evidence type="ECO:0000256" key="1">
    <source>
        <dbReference type="ARBA" id="ARBA00004651"/>
    </source>
</evidence>
<dbReference type="PANTHER" id="PTHR12677:SF59">
    <property type="entry name" value="GOLGI APPARATUS MEMBRANE PROTEIN TVP38-RELATED"/>
    <property type="match status" value="1"/>
</dbReference>
<accession>A0ABX7MBB5</accession>
<evidence type="ECO:0000259" key="7">
    <source>
        <dbReference type="Pfam" id="PF09335"/>
    </source>
</evidence>
<feature type="transmembrane region" description="Helical" evidence="6">
    <location>
        <begin position="136"/>
        <end position="160"/>
    </location>
</feature>
<comment type="similarity">
    <text evidence="6">Belongs to the TVP38/TMEM64 family.</text>
</comment>
<evidence type="ECO:0000256" key="4">
    <source>
        <dbReference type="ARBA" id="ARBA00022989"/>
    </source>
</evidence>
<dbReference type="InterPro" id="IPR015414">
    <property type="entry name" value="TMEM64"/>
</dbReference>
<feature type="transmembrane region" description="Helical" evidence="6">
    <location>
        <begin position="20"/>
        <end position="39"/>
    </location>
</feature>
<evidence type="ECO:0000256" key="5">
    <source>
        <dbReference type="ARBA" id="ARBA00023136"/>
    </source>
</evidence>
<gene>
    <name evidence="8" type="ORF">JY500_07440</name>
</gene>
<evidence type="ECO:0000256" key="3">
    <source>
        <dbReference type="ARBA" id="ARBA00022692"/>
    </source>
</evidence>
<protein>
    <recommendedName>
        <fullName evidence="6">TVP38/TMEM64 family membrane protein</fullName>
    </recommendedName>
</protein>
<dbReference type="InterPro" id="IPR032816">
    <property type="entry name" value="VTT_dom"/>
</dbReference>
<dbReference type="Proteomes" id="UP000663570">
    <property type="component" value="Chromosome"/>
</dbReference>
<reference evidence="8 9" key="1">
    <citation type="submission" date="2021-02" db="EMBL/GenBank/DDBJ databases">
        <title>Niveibacterium changnyeongensis HC41.</title>
        <authorList>
            <person name="Kang M."/>
        </authorList>
    </citation>
    <scope>NUCLEOTIDE SEQUENCE [LARGE SCALE GENOMIC DNA]</scope>
    <source>
        <strain evidence="8 9">HC41</strain>
    </source>
</reference>
<keyword evidence="5 6" id="KW-0472">Membrane</keyword>
<evidence type="ECO:0000313" key="9">
    <source>
        <dbReference type="Proteomes" id="UP000663570"/>
    </source>
</evidence>
<keyword evidence="9" id="KW-1185">Reference proteome</keyword>
<keyword evidence="4 6" id="KW-1133">Transmembrane helix</keyword>
<comment type="subcellular location">
    <subcellularLocation>
        <location evidence="1 6">Cell membrane</location>
        <topology evidence="1 6">Multi-pass membrane protein</topology>
    </subcellularLocation>
</comment>
<name>A0ABX7MBB5_9RHOO</name>
<feature type="transmembrane region" description="Helical" evidence="6">
    <location>
        <begin position="172"/>
        <end position="191"/>
    </location>
</feature>
<feature type="transmembrane region" description="Helical" evidence="6">
    <location>
        <begin position="203"/>
        <end position="223"/>
    </location>
</feature>
<dbReference type="Pfam" id="PF09335">
    <property type="entry name" value="VTT_dom"/>
    <property type="match status" value="1"/>
</dbReference>
<dbReference type="PANTHER" id="PTHR12677">
    <property type="entry name" value="GOLGI APPARATUS MEMBRANE PROTEIN TVP38-RELATED"/>
    <property type="match status" value="1"/>
</dbReference>
<dbReference type="EMBL" id="CP071060">
    <property type="protein sequence ID" value="QSI78438.1"/>
    <property type="molecule type" value="Genomic_DNA"/>
</dbReference>
<feature type="transmembrane region" description="Helical" evidence="6">
    <location>
        <begin position="59"/>
        <end position="89"/>
    </location>
</feature>
<evidence type="ECO:0000313" key="8">
    <source>
        <dbReference type="EMBL" id="QSI78438.1"/>
    </source>
</evidence>
<feature type="transmembrane region" description="Helical" evidence="6">
    <location>
        <begin position="96"/>
        <end position="116"/>
    </location>
</feature>
<sequence>MHDGPTEAHHARLRHRRRGFFLAIAAVIGLALAWQLTPLRDTLDLNRMVAGLRQLGQQLGPAAAVGSFALACVIAVPLSILMLVCALAFGPTLGIVYGICGASLGAALSFLFGRWLGQEAISRVAGPRVRYISQRLGHRGVLSSIALRLVPVAPFALVNMVAGASTIRLRDFLFGSAIGMLPLVLVSAVFAEQIVNAATRPGWLTLLFVGITLALVVGGSAVLRRWWREAED</sequence>
<proteinExistence type="inferred from homology"/>
<keyword evidence="3 6" id="KW-0812">Transmembrane</keyword>
<organism evidence="8 9">
    <name type="scientific">Niveibacterium microcysteis</name>
    <dbReference type="NCBI Taxonomy" id="2811415"/>
    <lineage>
        <taxon>Bacteria</taxon>
        <taxon>Pseudomonadati</taxon>
        <taxon>Pseudomonadota</taxon>
        <taxon>Betaproteobacteria</taxon>
        <taxon>Rhodocyclales</taxon>
        <taxon>Rhodocyclaceae</taxon>
        <taxon>Niveibacterium</taxon>
    </lineage>
</organism>
<feature type="domain" description="VTT" evidence="7">
    <location>
        <begin position="76"/>
        <end position="190"/>
    </location>
</feature>
<evidence type="ECO:0000256" key="6">
    <source>
        <dbReference type="RuleBase" id="RU366058"/>
    </source>
</evidence>
<evidence type="ECO:0000256" key="2">
    <source>
        <dbReference type="ARBA" id="ARBA00022475"/>
    </source>
</evidence>